<protein>
    <submittedName>
        <fullName evidence="2">Uncharacterized protein</fullName>
    </submittedName>
</protein>
<feature type="compositionally biased region" description="Basic residues" evidence="1">
    <location>
        <begin position="138"/>
        <end position="147"/>
    </location>
</feature>
<evidence type="ECO:0000256" key="1">
    <source>
        <dbReference type="SAM" id="MobiDB-lite"/>
    </source>
</evidence>
<feature type="compositionally biased region" description="Basic and acidic residues" evidence="1">
    <location>
        <begin position="155"/>
        <end position="175"/>
    </location>
</feature>
<sequence length="608" mass="66589">MVKRAKAKAKAVKVGGRTYHPEFPPSEQNDVEKITKRFKNKTPDQAADVAITEEELRNFAKVYRRLYQVARTNQDRLKAWAERHANEIQGWDVGDFFKSKEHDERDGSVPVDAGPPKEAFDELERLREADKEAANPKPRGRQLRRRSGAQDDEGNEGHSENGADSERHRKGDDSKGQSTAAAQKKHTPSSAAGPMLRSRFTLGDKKTVDPAEELEAVIRSIQDVSSDLTHLSNAADERDAYKKSLSDLAQQLDTGLEHAQQAKEAIVERLQGRSPLFDDSLGFSGSVKKRGRQGLEEASEEEQIRARRAHAVASLPTVKAKQMAAVQPPSLPQGHGPASPYYHSPYQGHGPNAYGAAAFQPTQQFQWSPPTAATADHSHAGRHHQNPGFDTPSRAPSQHHSMDASHWSHTPGRTPDQYRTTVATPGGTPSAHPGFAAPSHPRHSLTALHEPSARNQPAAGYASHPSNYDDQGFPSSPLGLQTHGSAYYRNSNSERREDLAAPAAAPPTQNSKPASYTSHRPSNYDDQGFPSSPLAHQGNQTHGSYHHTPNSERDLAAPAAVPTQNPDNPNKGYPNGYEAVHAERRKRERDAERKEAEEDGNGQPGSEN</sequence>
<reference evidence="3" key="1">
    <citation type="journal article" date="2023" name="Mol. Phylogenet. Evol.">
        <title>Genome-scale phylogeny and comparative genomics of the fungal order Sordariales.</title>
        <authorList>
            <person name="Hensen N."/>
            <person name="Bonometti L."/>
            <person name="Westerberg I."/>
            <person name="Brannstrom I.O."/>
            <person name="Guillou S."/>
            <person name="Cros-Aarteil S."/>
            <person name="Calhoun S."/>
            <person name="Haridas S."/>
            <person name="Kuo A."/>
            <person name="Mondo S."/>
            <person name="Pangilinan J."/>
            <person name="Riley R."/>
            <person name="LaButti K."/>
            <person name="Andreopoulos B."/>
            <person name="Lipzen A."/>
            <person name="Chen C."/>
            <person name="Yan M."/>
            <person name="Daum C."/>
            <person name="Ng V."/>
            <person name="Clum A."/>
            <person name="Steindorff A."/>
            <person name="Ohm R.A."/>
            <person name="Martin F."/>
            <person name="Silar P."/>
            <person name="Natvig D.O."/>
            <person name="Lalanne C."/>
            <person name="Gautier V."/>
            <person name="Ament-Velasquez S.L."/>
            <person name="Kruys A."/>
            <person name="Hutchinson M.I."/>
            <person name="Powell A.J."/>
            <person name="Barry K."/>
            <person name="Miller A.N."/>
            <person name="Grigoriev I.V."/>
            <person name="Debuchy R."/>
            <person name="Gladieux P."/>
            <person name="Hiltunen Thoren M."/>
            <person name="Johannesson H."/>
        </authorList>
    </citation>
    <scope>NUCLEOTIDE SEQUENCE [LARGE SCALE GENOMIC DNA]</scope>
    <source>
        <strain evidence="3">CBS 284.82</strain>
    </source>
</reference>
<organism evidence="2 3">
    <name type="scientific">Parachaetomium inaequale</name>
    <dbReference type="NCBI Taxonomy" id="2588326"/>
    <lineage>
        <taxon>Eukaryota</taxon>
        <taxon>Fungi</taxon>
        <taxon>Dikarya</taxon>
        <taxon>Ascomycota</taxon>
        <taxon>Pezizomycotina</taxon>
        <taxon>Sordariomycetes</taxon>
        <taxon>Sordariomycetidae</taxon>
        <taxon>Sordariales</taxon>
        <taxon>Chaetomiaceae</taxon>
        <taxon>Parachaetomium</taxon>
    </lineage>
</organism>
<dbReference type="Proteomes" id="UP001303115">
    <property type="component" value="Unassembled WGS sequence"/>
</dbReference>
<feature type="compositionally biased region" description="Polar residues" evidence="1">
    <location>
        <begin position="478"/>
        <end position="491"/>
    </location>
</feature>
<comment type="caution">
    <text evidence="2">The sequence shown here is derived from an EMBL/GenBank/DDBJ whole genome shotgun (WGS) entry which is preliminary data.</text>
</comment>
<dbReference type="EMBL" id="MU854402">
    <property type="protein sequence ID" value="KAK4039371.1"/>
    <property type="molecule type" value="Genomic_DNA"/>
</dbReference>
<feature type="compositionally biased region" description="Polar residues" evidence="1">
    <location>
        <begin position="360"/>
        <end position="371"/>
    </location>
</feature>
<feature type="compositionally biased region" description="Polar residues" evidence="1">
    <location>
        <begin position="507"/>
        <end position="525"/>
    </location>
</feature>
<feature type="region of interest" description="Disordered" evidence="1">
    <location>
        <begin position="275"/>
        <end position="608"/>
    </location>
</feature>
<name>A0AAN6PEE5_9PEZI</name>
<gene>
    <name evidence="2" type="ORF">C8A01DRAFT_36669</name>
</gene>
<keyword evidence="3" id="KW-1185">Reference proteome</keyword>
<feature type="region of interest" description="Disordered" evidence="1">
    <location>
        <begin position="99"/>
        <end position="207"/>
    </location>
</feature>
<evidence type="ECO:0000313" key="2">
    <source>
        <dbReference type="EMBL" id="KAK4039371.1"/>
    </source>
</evidence>
<evidence type="ECO:0000313" key="3">
    <source>
        <dbReference type="Proteomes" id="UP001303115"/>
    </source>
</evidence>
<accession>A0AAN6PEE5</accession>
<proteinExistence type="predicted"/>
<feature type="compositionally biased region" description="Basic and acidic residues" evidence="1">
    <location>
        <begin position="118"/>
        <end position="134"/>
    </location>
</feature>
<dbReference type="AlphaFoldDB" id="A0AAN6PEE5"/>